<dbReference type="EMBL" id="FN543101">
    <property type="protein sequence ID" value="CBA26531.1"/>
    <property type="molecule type" value="Genomic_DNA"/>
</dbReference>
<name>C9Y6P2_CURXX</name>
<keyword evidence="1" id="KW-0472">Membrane</keyword>
<reference evidence="2" key="1">
    <citation type="journal article" date="2010" name="Nature">
        <title>The Dynamic genome of Hydra.</title>
        <authorList>
            <person name="Chapman J.A."/>
            <person name="Kirkness E.F."/>
            <person name="Simakov O."/>
            <person name="Hampson S.E."/>
            <person name="Mitros T."/>
            <person name="Weinmaier T."/>
            <person name="Rattei T."/>
            <person name="Balasubramanian P.G."/>
            <person name="Borman J."/>
            <person name="Busam D."/>
            <person name="Disbennett K."/>
            <person name="Pfannkoch C."/>
            <person name="Sumin N."/>
            <person name="Sutton G."/>
            <person name="Viswanathan L."/>
            <person name="Walenz B."/>
            <person name="Goodstein D.M."/>
            <person name="Hellsten U."/>
            <person name="Kawashima T."/>
            <person name="Prochnik S.E."/>
            <person name="Putnam N.H."/>
            <person name="Shu S."/>
            <person name="Blumberg B."/>
            <person name="Dana C.E."/>
            <person name="Gee L."/>
            <person name="Kibler D.F."/>
            <person name="Law L."/>
            <person name="Lindgens D."/>
            <person name="Martinez D.E."/>
            <person name="Peng J."/>
            <person name="Wigge P.A."/>
            <person name="Bertulat B."/>
            <person name="Guder C."/>
            <person name="Nakamura Y."/>
            <person name="Ozbek S."/>
            <person name="Watanabe H."/>
            <person name="Khalturin K."/>
            <person name="Hemmrich G."/>
            <person name="Franke A."/>
            <person name="Augustin R."/>
            <person name="Fraune S."/>
            <person name="Hayakawa E."/>
            <person name="Hayakawa S."/>
            <person name="Hirose M."/>
            <person name="Hwang J."/>
            <person name="Ikeo K."/>
            <person name="Nishimiya-Fujisawa C."/>
            <person name="Ogura A."/>
            <person name="Takahashi T."/>
            <person name="Steinmetz P.R."/>
            <person name="Zhang X."/>
            <person name="Aufschnaiter R."/>
            <person name="Eder M.K."/>
            <person name="Gorny A.K."/>
            <person name="Salvenmoser W."/>
            <person name="Heimberg A.M."/>
            <person name="Wheeler B.M."/>
            <person name="Peterson K.J."/>
            <person name="Boettger A."/>
            <person name="Tischler P."/>
            <person name="Wolf A."/>
            <person name="Gojobori T."/>
            <person name="Remington K.A."/>
            <person name="Strausberg R.L."/>
            <person name="Venter J."/>
            <person name="Technau U."/>
            <person name="Hobmayer B."/>
            <person name="Bosch T.C."/>
            <person name="Holstein T.W."/>
            <person name="Fujisawa T."/>
            <person name="Bode H.R."/>
            <person name="David C.N."/>
            <person name="Rokhsar D.S."/>
            <person name="Steele R.E."/>
        </authorList>
    </citation>
    <scope>NUCLEOTIDE SEQUENCE</scope>
</reference>
<protein>
    <submittedName>
        <fullName evidence="2">Uncharacterized protein</fullName>
    </submittedName>
</protein>
<evidence type="ECO:0000313" key="2">
    <source>
        <dbReference type="EMBL" id="CBA26531.1"/>
    </source>
</evidence>
<organism evidence="2">
    <name type="scientific">Curvibacter symbiont subsp. Hydra magnipapillata</name>
    <dbReference type="NCBI Taxonomy" id="667019"/>
    <lineage>
        <taxon>Bacteria</taxon>
        <taxon>Pseudomonadati</taxon>
        <taxon>Pseudomonadota</taxon>
        <taxon>Betaproteobacteria</taxon>
        <taxon>Burkholderiales</taxon>
        <taxon>Comamonadaceae</taxon>
        <taxon>Curvibacter</taxon>
    </lineage>
</organism>
<dbReference type="AlphaFoldDB" id="C9Y6P2"/>
<feature type="transmembrane region" description="Helical" evidence="1">
    <location>
        <begin position="63"/>
        <end position="80"/>
    </location>
</feature>
<evidence type="ECO:0000256" key="1">
    <source>
        <dbReference type="SAM" id="Phobius"/>
    </source>
</evidence>
<keyword evidence="1" id="KW-1133">Transmembrane helix</keyword>
<proteinExistence type="predicted"/>
<gene>
    <name evidence="2" type="ORF">Csp_E36190</name>
</gene>
<sequence length="81" mass="9817">MLFLARLTVPMVFIVRLTLFYPNLFIFYVTRTFHFCGVAKYFDFIKLSGIRKIRYIFWRYIKKLMILVGQGMVHLLVLVYL</sequence>
<feature type="transmembrane region" description="Helical" evidence="1">
    <location>
        <begin position="20"/>
        <end position="42"/>
    </location>
</feature>
<keyword evidence="1" id="KW-0812">Transmembrane</keyword>
<accession>C9Y6P2</accession>